<name>A0A6A8DQE7_9BACI</name>
<sequence length="58" mass="6802">MDKKKNTIDEQIEQLRLAMYEAYSRDPSGVELLLISQQLDKILNKEFAEKNRSKEKSS</sequence>
<dbReference type="OrthoDB" id="2973540at2"/>
<keyword evidence="2" id="KW-1185">Reference proteome</keyword>
<dbReference type="InterPro" id="IPR036638">
    <property type="entry name" value="HLH_DNA-bd_sf"/>
</dbReference>
<evidence type="ECO:0000313" key="1">
    <source>
        <dbReference type="EMBL" id="MRH43452.1"/>
    </source>
</evidence>
<dbReference type="InterPro" id="IPR037208">
    <property type="entry name" value="Spo0E-like_sf"/>
</dbReference>
<dbReference type="Proteomes" id="UP000799092">
    <property type="component" value="Unassembled WGS sequence"/>
</dbReference>
<dbReference type="InterPro" id="IPR018540">
    <property type="entry name" value="Spo0E-like"/>
</dbReference>
<dbReference type="GO" id="GO:0043937">
    <property type="term" value="P:regulation of sporulation"/>
    <property type="evidence" value="ECO:0007669"/>
    <property type="project" value="InterPro"/>
</dbReference>
<dbReference type="GO" id="GO:0046983">
    <property type="term" value="F:protein dimerization activity"/>
    <property type="evidence" value="ECO:0007669"/>
    <property type="project" value="InterPro"/>
</dbReference>
<dbReference type="EMBL" id="WJNG01000009">
    <property type="protein sequence ID" value="MRH43452.1"/>
    <property type="molecule type" value="Genomic_DNA"/>
</dbReference>
<dbReference type="SUPFAM" id="SSF140500">
    <property type="entry name" value="BAS1536-like"/>
    <property type="match status" value="1"/>
</dbReference>
<gene>
    <name evidence="1" type="ORF">GH741_12265</name>
</gene>
<evidence type="ECO:0000313" key="2">
    <source>
        <dbReference type="Proteomes" id="UP000799092"/>
    </source>
</evidence>
<organism evidence="1 2">
    <name type="scientific">Aquibacillus halophilus</name>
    <dbReference type="NCBI Taxonomy" id="930132"/>
    <lineage>
        <taxon>Bacteria</taxon>
        <taxon>Bacillati</taxon>
        <taxon>Bacillota</taxon>
        <taxon>Bacilli</taxon>
        <taxon>Bacillales</taxon>
        <taxon>Bacillaceae</taxon>
        <taxon>Aquibacillus</taxon>
    </lineage>
</organism>
<accession>A0A6A8DQE7</accession>
<dbReference type="AlphaFoldDB" id="A0A6A8DQE7"/>
<proteinExistence type="predicted"/>
<reference evidence="1" key="1">
    <citation type="submission" date="2019-11" db="EMBL/GenBank/DDBJ databases">
        <authorList>
            <person name="Li J."/>
        </authorList>
    </citation>
    <scope>NUCLEOTIDE SEQUENCE</scope>
    <source>
        <strain evidence="1">B6B</strain>
    </source>
</reference>
<protein>
    <submittedName>
        <fullName evidence="1">Spo0E family sporulation regulatory protein-aspartic acid phosphatase</fullName>
    </submittedName>
</protein>
<dbReference type="Gene3D" id="4.10.280.10">
    <property type="entry name" value="Helix-loop-helix DNA-binding domain"/>
    <property type="match status" value="1"/>
</dbReference>
<dbReference type="RefSeq" id="WP_153737079.1">
    <property type="nucleotide sequence ID" value="NZ_WJNG01000009.1"/>
</dbReference>
<comment type="caution">
    <text evidence="1">The sequence shown here is derived from an EMBL/GenBank/DDBJ whole genome shotgun (WGS) entry which is preliminary data.</text>
</comment>
<dbReference type="Pfam" id="PF09388">
    <property type="entry name" value="SpoOE-like"/>
    <property type="match status" value="1"/>
</dbReference>